<keyword evidence="2" id="KW-0472">Membrane</keyword>
<keyword evidence="5" id="KW-1185">Reference proteome</keyword>
<dbReference type="EMBL" id="LGCM01000005">
    <property type="protein sequence ID" value="KPL91268.1"/>
    <property type="molecule type" value="Genomic_DNA"/>
</dbReference>
<dbReference type="PATRIC" id="fig|229921.5.peg.2864"/>
<protein>
    <submittedName>
        <fullName evidence="4">Sugar transferase</fullName>
    </submittedName>
</protein>
<feature type="transmembrane region" description="Helical" evidence="2">
    <location>
        <begin position="32"/>
        <end position="53"/>
    </location>
</feature>
<proteinExistence type="inferred from homology"/>
<dbReference type="Pfam" id="PF02397">
    <property type="entry name" value="Bac_transf"/>
    <property type="match status" value="1"/>
</dbReference>
<feature type="domain" description="Bacterial sugar transferase" evidence="3">
    <location>
        <begin position="27"/>
        <end position="214"/>
    </location>
</feature>
<comment type="similarity">
    <text evidence="1">Belongs to the bacterial sugar transferase family.</text>
</comment>
<comment type="caution">
    <text evidence="4">The sequence shown here is derived from an EMBL/GenBank/DDBJ whole genome shotgun (WGS) entry which is preliminary data.</text>
</comment>
<evidence type="ECO:0000313" key="5">
    <source>
        <dbReference type="Proteomes" id="UP000050501"/>
    </source>
</evidence>
<dbReference type="STRING" id="229921.ADN01_01425"/>
<keyword evidence="2" id="KW-0812">Transmembrane</keyword>
<evidence type="ECO:0000256" key="1">
    <source>
        <dbReference type="ARBA" id="ARBA00006464"/>
    </source>
</evidence>
<sequence>MQADYKWVEKYKSQKSLSQTLSYHFWKRAMDLFLTLLSAVFWLPLLGLIALLIKLESPGAPVVFQQERTGKNGERFKMYKFRTMVVNAEELKQQYLHLNELKWPDFKITNDPRVTRIGRLLRKTSLDELPQLFNVILGQMSLVGPRPTSFSAKTYSLWHTGRLDVLPGLTGLWQIYGRGSSEFDERLRMDLAYINHRCLWLDIEILFRSVLAILQQRGAV</sequence>
<evidence type="ECO:0000259" key="3">
    <source>
        <dbReference type="Pfam" id="PF02397"/>
    </source>
</evidence>
<dbReference type="AlphaFoldDB" id="A0A0P6YCY0"/>
<organism evidence="4 5">
    <name type="scientific">Levilinea saccharolytica</name>
    <dbReference type="NCBI Taxonomy" id="229921"/>
    <lineage>
        <taxon>Bacteria</taxon>
        <taxon>Bacillati</taxon>
        <taxon>Chloroflexota</taxon>
        <taxon>Anaerolineae</taxon>
        <taxon>Anaerolineales</taxon>
        <taxon>Anaerolineaceae</taxon>
        <taxon>Levilinea</taxon>
    </lineage>
</organism>
<reference evidence="4 5" key="1">
    <citation type="submission" date="2015-07" db="EMBL/GenBank/DDBJ databases">
        <title>Genome sequence of Levilinea saccharolytica DSM 16555.</title>
        <authorList>
            <person name="Hemp J."/>
            <person name="Ward L.M."/>
            <person name="Pace L.A."/>
            <person name="Fischer W.W."/>
        </authorList>
    </citation>
    <scope>NUCLEOTIDE SEQUENCE [LARGE SCALE GENOMIC DNA]</scope>
    <source>
        <strain evidence="4 5">KIBI-1</strain>
    </source>
</reference>
<dbReference type="InterPro" id="IPR003362">
    <property type="entry name" value="Bact_transf"/>
</dbReference>
<name>A0A0P6YCY0_9CHLR</name>
<dbReference type="GO" id="GO:0016780">
    <property type="term" value="F:phosphotransferase activity, for other substituted phosphate groups"/>
    <property type="evidence" value="ECO:0007669"/>
    <property type="project" value="TreeGrafter"/>
</dbReference>
<dbReference type="PANTHER" id="PTHR30576">
    <property type="entry name" value="COLANIC BIOSYNTHESIS UDP-GLUCOSE LIPID CARRIER TRANSFERASE"/>
    <property type="match status" value="1"/>
</dbReference>
<keyword evidence="4" id="KW-0808">Transferase</keyword>
<gene>
    <name evidence="4" type="ORF">ADN01_01425</name>
</gene>
<evidence type="ECO:0000313" key="4">
    <source>
        <dbReference type="EMBL" id="KPL91268.1"/>
    </source>
</evidence>
<dbReference type="PANTHER" id="PTHR30576:SF10">
    <property type="entry name" value="SLL5057 PROTEIN"/>
    <property type="match status" value="1"/>
</dbReference>
<dbReference type="Proteomes" id="UP000050501">
    <property type="component" value="Unassembled WGS sequence"/>
</dbReference>
<keyword evidence="2" id="KW-1133">Transmembrane helix</keyword>
<evidence type="ECO:0000256" key="2">
    <source>
        <dbReference type="SAM" id="Phobius"/>
    </source>
</evidence>
<accession>A0A0P6YCY0</accession>